<reference evidence="2" key="1">
    <citation type="submission" date="2020-05" db="EMBL/GenBank/DDBJ databases">
        <authorList>
            <person name="Chiriac C."/>
            <person name="Salcher M."/>
            <person name="Ghai R."/>
            <person name="Kavagutti S V."/>
        </authorList>
    </citation>
    <scope>NUCLEOTIDE SEQUENCE</scope>
</reference>
<keyword evidence="1" id="KW-0812">Transmembrane</keyword>
<dbReference type="AlphaFoldDB" id="A0A6J7DEY9"/>
<dbReference type="EMBL" id="CAFBLU010000007">
    <property type="protein sequence ID" value="CAB4868200.1"/>
    <property type="molecule type" value="Genomic_DNA"/>
</dbReference>
<evidence type="ECO:0000313" key="2">
    <source>
        <dbReference type="EMBL" id="CAB4868200.1"/>
    </source>
</evidence>
<accession>A0A6J7DEY9</accession>
<organism evidence="2">
    <name type="scientific">freshwater metagenome</name>
    <dbReference type="NCBI Taxonomy" id="449393"/>
    <lineage>
        <taxon>unclassified sequences</taxon>
        <taxon>metagenomes</taxon>
        <taxon>ecological metagenomes</taxon>
    </lineage>
</organism>
<sequence>MSNLLITQAVVALALVGSITVFLRYVAVPAIRARKTTSDRLAAGILSLYAFGIFAGIGVALGIGIIWAWPQIA</sequence>
<feature type="transmembrane region" description="Helical" evidence="1">
    <location>
        <begin position="6"/>
        <end position="27"/>
    </location>
</feature>
<feature type="transmembrane region" description="Helical" evidence="1">
    <location>
        <begin position="48"/>
        <end position="69"/>
    </location>
</feature>
<gene>
    <name evidence="2" type="ORF">UFOPK3444_00570</name>
</gene>
<evidence type="ECO:0000256" key="1">
    <source>
        <dbReference type="SAM" id="Phobius"/>
    </source>
</evidence>
<proteinExistence type="predicted"/>
<name>A0A6J7DEY9_9ZZZZ</name>
<keyword evidence="1" id="KW-1133">Transmembrane helix</keyword>
<protein>
    <submittedName>
        <fullName evidence="2">Unannotated protein</fullName>
    </submittedName>
</protein>
<keyword evidence="1" id="KW-0472">Membrane</keyword>